<reference evidence="6 7" key="1">
    <citation type="journal article" date="2019" name="Int. J. Syst. Evol. Microbiol.">
        <title>The Global Catalogue of Microorganisms (GCM) 10K type strain sequencing project: providing services to taxonomists for standard genome sequencing and annotation.</title>
        <authorList>
            <consortium name="The Broad Institute Genomics Platform"/>
            <consortium name="The Broad Institute Genome Sequencing Center for Infectious Disease"/>
            <person name="Wu L."/>
            <person name="Ma J."/>
        </authorList>
    </citation>
    <scope>NUCLEOTIDE SEQUENCE [LARGE SCALE GENOMIC DNA]</scope>
    <source>
        <strain evidence="6 7">CGMCC 1.12543</strain>
    </source>
</reference>
<keyword evidence="4" id="KW-0460">Magnesium</keyword>
<evidence type="ECO:0000256" key="4">
    <source>
        <dbReference type="ARBA" id="ARBA00022842"/>
    </source>
</evidence>
<dbReference type="InterPro" id="IPR006439">
    <property type="entry name" value="HAD-SF_hydro_IA"/>
</dbReference>
<dbReference type="NCBIfam" id="TIGR01509">
    <property type="entry name" value="HAD-SF-IA-v3"/>
    <property type="match status" value="1"/>
</dbReference>
<dbReference type="SFLD" id="SFLDS00003">
    <property type="entry name" value="Haloacid_Dehalogenase"/>
    <property type="match status" value="1"/>
</dbReference>
<dbReference type="AlphaFoldDB" id="A0ABD5RRF9"/>
<proteinExistence type="inferred from homology"/>
<dbReference type="NCBIfam" id="TIGR01549">
    <property type="entry name" value="HAD-SF-IA-v1"/>
    <property type="match status" value="1"/>
</dbReference>
<dbReference type="Pfam" id="PF00702">
    <property type="entry name" value="Hydrolase"/>
    <property type="match status" value="1"/>
</dbReference>
<dbReference type="PANTHER" id="PTHR46470">
    <property type="entry name" value="N-ACYLNEURAMINATE-9-PHOSPHATASE"/>
    <property type="match status" value="1"/>
</dbReference>
<dbReference type="SUPFAM" id="SSF56784">
    <property type="entry name" value="HAD-like"/>
    <property type="match status" value="1"/>
</dbReference>
<name>A0ABD5RRF9_9EURY</name>
<accession>A0ABD5RRF9</accession>
<dbReference type="RefSeq" id="WP_247416446.1">
    <property type="nucleotide sequence ID" value="NZ_JALLGW010000001.1"/>
</dbReference>
<dbReference type="Gene3D" id="3.40.50.1000">
    <property type="entry name" value="HAD superfamily/HAD-like"/>
    <property type="match status" value="1"/>
</dbReference>
<evidence type="ECO:0000256" key="5">
    <source>
        <dbReference type="SAM" id="MobiDB-lite"/>
    </source>
</evidence>
<dbReference type="SFLD" id="SFLDG01129">
    <property type="entry name" value="C1.5:_HAD__Beta-PGM__Phosphata"/>
    <property type="match status" value="1"/>
</dbReference>
<sequence>MSEESDDRPPSETAHTRPPGTLGDKGTPIRAVLFDLDGTLCRYRRSPGEVLDVAFEREGLDPLFTVAAYVDAFDRFADEADGMADLRERCFATLAEERGHDPAVGRSLARTFADERDQRDVVALPGAHDLLDGLAGRYRIGVVTNGPRDAQLAKLDGLGRRDAFDVVVCAGDETPPKPDPEPFERAVATLGVSAAEAAFVGDSPTTDVAGANAAGLVSVLVGDREDPECAPDVRLAALDDFDGLLPERGSG</sequence>
<evidence type="ECO:0000313" key="7">
    <source>
        <dbReference type="Proteomes" id="UP001596099"/>
    </source>
</evidence>
<keyword evidence="3 6" id="KW-0378">Hydrolase</keyword>
<comment type="similarity">
    <text evidence="2">Belongs to the HAD-like hydrolase superfamily.</text>
</comment>
<dbReference type="EMBL" id="JBHSQH010000001">
    <property type="protein sequence ID" value="MFC5972720.1"/>
    <property type="molecule type" value="Genomic_DNA"/>
</dbReference>
<dbReference type="GO" id="GO:0016787">
    <property type="term" value="F:hydrolase activity"/>
    <property type="evidence" value="ECO:0007669"/>
    <property type="project" value="UniProtKB-KW"/>
</dbReference>
<evidence type="ECO:0000256" key="2">
    <source>
        <dbReference type="ARBA" id="ARBA00007958"/>
    </source>
</evidence>
<gene>
    <name evidence="6" type="ORF">ACFPYI_15390</name>
</gene>
<organism evidence="6 7">
    <name type="scientific">Halomarina salina</name>
    <dbReference type="NCBI Taxonomy" id="1872699"/>
    <lineage>
        <taxon>Archaea</taxon>
        <taxon>Methanobacteriati</taxon>
        <taxon>Methanobacteriota</taxon>
        <taxon>Stenosarchaea group</taxon>
        <taxon>Halobacteria</taxon>
        <taxon>Halobacteriales</taxon>
        <taxon>Natronomonadaceae</taxon>
        <taxon>Halomarina</taxon>
    </lineage>
</organism>
<dbReference type="InterPro" id="IPR023214">
    <property type="entry name" value="HAD_sf"/>
</dbReference>
<feature type="region of interest" description="Disordered" evidence="5">
    <location>
        <begin position="1"/>
        <end position="27"/>
    </location>
</feature>
<dbReference type="Proteomes" id="UP001596099">
    <property type="component" value="Unassembled WGS sequence"/>
</dbReference>
<dbReference type="PRINTS" id="PR00413">
    <property type="entry name" value="HADHALOGNASE"/>
</dbReference>
<evidence type="ECO:0000256" key="3">
    <source>
        <dbReference type="ARBA" id="ARBA00022801"/>
    </source>
</evidence>
<dbReference type="InterPro" id="IPR051400">
    <property type="entry name" value="HAD-like_hydrolase"/>
</dbReference>
<dbReference type="InterPro" id="IPR036412">
    <property type="entry name" value="HAD-like_sf"/>
</dbReference>
<comment type="cofactor">
    <cofactor evidence="1">
        <name>Mg(2+)</name>
        <dbReference type="ChEBI" id="CHEBI:18420"/>
    </cofactor>
</comment>
<dbReference type="Gene3D" id="1.20.120.1600">
    <property type="match status" value="1"/>
</dbReference>
<evidence type="ECO:0000313" key="6">
    <source>
        <dbReference type="EMBL" id="MFC5972720.1"/>
    </source>
</evidence>
<comment type="caution">
    <text evidence="6">The sequence shown here is derived from an EMBL/GenBank/DDBJ whole genome shotgun (WGS) entry which is preliminary data.</text>
</comment>
<dbReference type="EC" id="3.1.3.-" evidence="6"/>
<protein>
    <submittedName>
        <fullName evidence="6">HAD family hydrolase</fullName>
        <ecNumber evidence="6">3.1.3.-</ecNumber>
    </submittedName>
</protein>
<evidence type="ECO:0000256" key="1">
    <source>
        <dbReference type="ARBA" id="ARBA00001946"/>
    </source>
</evidence>
<dbReference type="GO" id="GO:0044281">
    <property type="term" value="P:small molecule metabolic process"/>
    <property type="evidence" value="ECO:0007669"/>
    <property type="project" value="UniProtKB-ARBA"/>
</dbReference>
<keyword evidence="7" id="KW-1185">Reference proteome</keyword>